<reference evidence="2" key="1">
    <citation type="journal article" date="2023" name="Mol. Biol. Evol.">
        <title>Third-Generation Sequencing Reveals the Adaptive Role of the Epigenome in Three Deep-Sea Polychaetes.</title>
        <authorList>
            <person name="Perez M."/>
            <person name="Aroh O."/>
            <person name="Sun Y."/>
            <person name="Lan Y."/>
            <person name="Juniper S.K."/>
            <person name="Young C.R."/>
            <person name="Angers B."/>
            <person name="Qian P.Y."/>
        </authorList>
    </citation>
    <scope>NUCLEOTIDE SEQUENCE</scope>
    <source>
        <strain evidence="2">P08H-3</strain>
    </source>
</reference>
<dbReference type="Proteomes" id="UP001208570">
    <property type="component" value="Unassembled WGS sequence"/>
</dbReference>
<dbReference type="EMBL" id="JAODUP010000576">
    <property type="protein sequence ID" value="KAK2146974.1"/>
    <property type="molecule type" value="Genomic_DNA"/>
</dbReference>
<protein>
    <recommendedName>
        <fullName evidence="4">Coiled-coil domain-containing protein 25</fullName>
    </recommendedName>
</protein>
<organism evidence="2 3">
    <name type="scientific">Paralvinella palmiformis</name>
    <dbReference type="NCBI Taxonomy" id="53620"/>
    <lineage>
        <taxon>Eukaryota</taxon>
        <taxon>Metazoa</taxon>
        <taxon>Spiralia</taxon>
        <taxon>Lophotrochozoa</taxon>
        <taxon>Annelida</taxon>
        <taxon>Polychaeta</taxon>
        <taxon>Sedentaria</taxon>
        <taxon>Canalipalpata</taxon>
        <taxon>Terebellida</taxon>
        <taxon>Terebelliformia</taxon>
        <taxon>Alvinellidae</taxon>
        <taxon>Paralvinella</taxon>
    </lineage>
</organism>
<dbReference type="AlphaFoldDB" id="A0AAD9J5S1"/>
<proteinExistence type="predicted"/>
<name>A0AAD9J5S1_9ANNE</name>
<gene>
    <name evidence="2" type="ORF">LSH36_576g03101</name>
</gene>
<evidence type="ECO:0000313" key="2">
    <source>
        <dbReference type="EMBL" id="KAK2146974.1"/>
    </source>
</evidence>
<accession>A0AAD9J5S1</accession>
<dbReference type="PANTHER" id="PTHR31684:SF2">
    <property type="entry name" value="COILED-COIL DOMAIN-CONTAINING PROTEIN 43"/>
    <property type="match status" value="1"/>
</dbReference>
<evidence type="ECO:0000256" key="1">
    <source>
        <dbReference type="SAM" id="MobiDB-lite"/>
    </source>
</evidence>
<evidence type="ECO:0000313" key="3">
    <source>
        <dbReference type="Proteomes" id="UP001208570"/>
    </source>
</evidence>
<evidence type="ECO:0008006" key="4">
    <source>
        <dbReference type="Google" id="ProtNLM"/>
    </source>
</evidence>
<dbReference type="InterPro" id="IPR037666">
    <property type="entry name" value="CCDC43"/>
</dbReference>
<sequence length="200" mass="23083">MVVTVSVSYPYGRHNKGQGLFCIQHLRKILLLKDKSQYPYNSSWVIIDGPLTIRIIGICIGLEDDVEGHCDEILKKWQISSGGKRLNEDGCTDNNTVIDQFHSIVEKQQSQKISSRELTTEEKARKSAILAQYGHISDALSKNINALSVSERETELRERMKQEHENKKLKDKEDRERQKQKAVERKAAEKKRTQKGEHRR</sequence>
<keyword evidence="3" id="KW-1185">Reference proteome</keyword>
<comment type="caution">
    <text evidence="2">The sequence shown here is derived from an EMBL/GenBank/DDBJ whole genome shotgun (WGS) entry which is preliminary data.</text>
</comment>
<feature type="region of interest" description="Disordered" evidence="1">
    <location>
        <begin position="151"/>
        <end position="200"/>
    </location>
</feature>
<dbReference type="PANTHER" id="PTHR31684">
    <property type="entry name" value="COILED-COIL DOMAIN-CONTAINING PROTEIN 43"/>
    <property type="match status" value="1"/>
</dbReference>